<gene>
    <name evidence="1" type="ORF">MBCUR_12120</name>
</gene>
<comment type="caution">
    <text evidence="1">The sequence shown here is derived from an EMBL/GenBank/DDBJ whole genome shotgun (WGS) entry which is preliminary data.</text>
</comment>
<sequence length="119" mass="13911">MYLINGDKMILNWEKEMKNIDPDISFRATGGWLKTIERLDKSVKNGYSLVGDFVKSGDFDIDYDDGLYLDCNKEGKKKSQQDYRLFRLKDGKLRLLDMIIDGKGSWALEFWDTIENEIN</sequence>
<reference evidence="1 2" key="1">
    <citation type="submission" date="2016-04" db="EMBL/GenBank/DDBJ databases">
        <title>Genome sequence of Methanobrevibacter curvatus DSM 11111.</title>
        <authorList>
            <person name="Poehlein A."/>
            <person name="Seedorf H."/>
            <person name="Daniel R."/>
        </authorList>
    </citation>
    <scope>NUCLEOTIDE SEQUENCE [LARGE SCALE GENOMIC DNA]</scope>
    <source>
        <strain evidence="1 2">DSM 11111</strain>
    </source>
</reference>
<dbReference type="EMBL" id="LWMV01000176">
    <property type="protein sequence ID" value="KZX12006.1"/>
    <property type="molecule type" value="Genomic_DNA"/>
</dbReference>
<name>A0A166AGJ7_9EURY</name>
<dbReference type="Proteomes" id="UP000077245">
    <property type="component" value="Unassembled WGS sequence"/>
</dbReference>
<protein>
    <submittedName>
        <fullName evidence="1">Uncharacterized protein</fullName>
    </submittedName>
</protein>
<evidence type="ECO:0000313" key="1">
    <source>
        <dbReference type="EMBL" id="KZX12006.1"/>
    </source>
</evidence>
<keyword evidence="2" id="KW-1185">Reference proteome</keyword>
<dbReference type="AlphaFoldDB" id="A0A166AGJ7"/>
<organism evidence="1 2">
    <name type="scientific">Methanobrevibacter curvatus</name>
    <dbReference type="NCBI Taxonomy" id="49547"/>
    <lineage>
        <taxon>Archaea</taxon>
        <taxon>Methanobacteriati</taxon>
        <taxon>Methanobacteriota</taxon>
        <taxon>Methanomada group</taxon>
        <taxon>Methanobacteria</taxon>
        <taxon>Methanobacteriales</taxon>
        <taxon>Methanobacteriaceae</taxon>
        <taxon>Methanobrevibacter</taxon>
    </lineage>
</organism>
<evidence type="ECO:0000313" key="2">
    <source>
        <dbReference type="Proteomes" id="UP000077245"/>
    </source>
</evidence>
<accession>A0A166AGJ7</accession>
<dbReference type="PATRIC" id="fig|49547.3.peg.1303"/>
<proteinExistence type="predicted"/>